<dbReference type="GO" id="GO:0016709">
    <property type="term" value="F:oxidoreductase activity, acting on paired donors, with incorporation or reduction of molecular oxygen, NAD(P)H as one donor, and incorporation of one atom of oxygen"/>
    <property type="evidence" value="ECO:0007669"/>
    <property type="project" value="UniProtKB-ARBA"/>
</dbReference>
<feature type="domain" description="FAD-binding" evidence="5">
    <location>
        <begin position="6"/>
        <end position="136"/>
    </location>
</feature>
<dbReference type="EMBL" id="CDMY01000300">
    <property type="protein sequence ID" value="CEM00845.1"/>
    <property type="molecule type" value="Genomic_DNA"/>
</dbReference>
<dbReference type="GO" id="GO:0071949">
    <property type="term" value="F:FAD binding"/>
    <property type="evidence" value="ECO:0007669"/>
    <property type="project" value="InterPro"/>
</dbReference>
<feature type="region of interest" description="Disordered" evidence="4">
    <location>
        <begin position="319"/>
        <end position="340"/>
    </location>
</feature>
<keyword evidence="3" id="KW-0274">FAD</keyword>
<feature type="domain" description="FAD-binding" evidence="5">
    <location>
        <begin position="222"/>
        <end position="476"/>
    </location>
</feature>
<dbReference type="PANTHER" id="PTHR43004:SF19">
    <property type="entry name" value="BINDING MONOOXYGENASE, PUTATIVE (JCVI)-RELATED"/>
    <property type="match status" value="1"/>
</dbReference>
<keyword evidence="7" id="KW-1185">Reference proteome</keyword>
<evidence type="ECO:0000313" key="7">
    <source>
        <dbReference type="Proteomes" id="UP000041254"/>
    </source>
</evidence>
<accession>A0A0G4ESK2</accession>
<dbReference type="OrthoDB" id="1716816at2759"/>
<dbReference type="PANTHER" id="PTHR43004">
    <property type="entry name" value="TRK SYSTEM POTASSIUM UPTAKE PROTEIN"/>
    <property type="match status" value="1"/>
</dbReference>
<dbReference type="Proteomes" id="UP000041254">
    <property type="component" value="Unassembled WGS sequence"/>
</dbReference>
<gene>
    <name evidence="6" type="ORF">Vbra_12980</name>
</gene>
<organism evidence="6 7">
    <name type="scientific">Vitrella brassicaformis (strain CCMP3155)</name>
    <dbReference type="NCBI Taxonomy" id="1169540"/>
    <lineage>
        <taxon>Eukaryota</taxon>
        <taxon>Sar</taxon>
        <taxon>Alveolata</taxon>
        <taxon>Colpodellida</taxon>
        <taxon>Vitrellaceae</taxon>
        <taxon>Vitrella</taxon>
    </lineage>
</organism>
<name>A0A0G4ESK2_VITBC</name>
<protein>
    <recommendedName>
        <fullName evidence="5">FAD-binding domain-containing protein</fullName>
    </recommendedName>
</protein>
<keyword evidence="2" id="KW-0285">Flavoprotein</keyword>
<dbReference type="VEuPathDB" id="CryptoDB:Vbra_12980"/>
<dbReference type="InterPro" id="IPR002938">
    <property type="entry name" value="FAD-bd"/>
</dbReference>
<proteinExistence type="predicted"/>
<dbReference type="Gene3D" id="3.50.50.60">
    <property type="entry name" value="FAD/NAD(P)-binding domain"/>
    <property type="match status" value="3"/>
</dbReference>
<dbReference type="SUPFAM" id="SSF51905">
    <property type="entry name" value="FAD/NAD(P)-binding domain"/>
    <property type="match status" value="1"/>
</dbReference>
<feature type="compositionally biased region" description="Polar residues" evidence="4">
    <location>
        <begin position="183"/>
        <end position="229"/>
    </location>
</feature>
<comment type="cofactor">
    <cofactor evidence="1">
        <name>FAD</name>
        <dbReference type="ChEBI" id="CHEBI:57692"/>
    </cofactor>
</comment>
<reference evidence="6 7" key="1">
    <citation type="submission" date="2014-11" db="EMBL/GenBank/DDBJ databases">
        <authorList>
            <person name="Zhu J."/>
            <person name="Qi W."/>
            <person name="Song R."/>
        </authorList>
    </citation>
    <scope>NUCLEOTIDE SEQUENCE [LARGE SCALE GENOMIC DNA]</scope>
</reference>
<evidence type="ECO:0000256" key="2">
    <source>
        <dbReference type="ARBA" id="ARBA00022630"/>
    </source>
</evidence>
<feature type="region of interest" description="Disordered" evidence="4">
    <location>
        <begin position="182"/>
        <end position="231"/>
    </location>
</feature>
<dbReference type="InterPro" id="IPR050641">
    <property type="entry name" value="RIFMO-like"/>
</dbReference>
<evidence type="ECO:0000256" key="4">
    <source>
        <dbReference type="SAM" id="MobiDB-lite"/>
    </source>
</evidence>
<evidence type="ECO:0000313" key="6">
    <source>
        <dbReference type="EMBL" id="CEM00845.1"/>
    </source>
</evidence>
<evidence type="ECO:0000259" key="5">
    <source>
        <dbReference type="Pfam" id="PF01494"/>
    </source>
</evidence>
<dbReference type="InParanoid" id="A0A0G4ESK2"/>
<dbReference type="AlphaFoldDB" id="A0A0G4ESK2"/>
<sequence>MEEEIKTDVIIVGAGPTGLVLAIELARRGVDFIVFDKLPDRTRESRALGVMPRTLEIYEDLGIVKQALSNGVEMLGERLFVDGTVAVDWNFSEERHNEQNRKRLSHRLHCALQVDSFYCKPLLLHQVSVTEKLLCEKLAAILGPDRMNYALQRPVEVTSLKVGHTFAEGVHVCACSLSDPEESNANAEGQHSEDTGSVDNVTPRTSEAETTSSMTYGWTTSGDTGQQGPRTHRIRGKQFNVHARYVVGCDGARSFVRKSLGIPFEGFTIPSEFIVADVVMTWGVPPDRNKFNLLTAPNRMVECCPLPSGPSLLEPPPRLPDGGATHRRQGGGAARQYGSSSSNRWRLTTIRRIAEDRPEAMLECREARPPPSKKELQAMTAKLVAGTIIDHVIWSSSFSINCRSAAFMKRGNAFLAGDAAHIFPPLFHQGHNTGIGDAYNLGWKLAHVLQDGANPALLESYEQERKPVGDAVVRFTSFGYQEIIEAKGYIAWSMKNILPLFFNNKAFNSALTNRISQCHIKYPVDSGAVGKVFVSDSALPGERAPDATVAIISSEPSTVGNFIRLHEVYVGSGHVLLFVLRIPLSSEGPSGSSWFNLCSSQSQTAERNIIGKELEQIVEFASRVRSRIEKTKVVLLFTVGLASIVPPNAQFSGLSFLIANFKERMSKNFPNQAPEETCVAWDVEGEVTRRYRLHLHPFTKHKCAAFFLIRDDKHIRNHGYCGDTYAEATCIDSLSLYHP</sequence>
<dbReference type="InterPro" id="IPR036188">
    <property type="entry name" value="FAD/NAD-bd_sf"/>
</dbReference>
<evidence type="ECO:0000256" key="3">
    <source>
        <dbReference type="ARBA" id="ARBA00022827"/>
    </source>
</evidence>
<dbReference type="PhylomeDB" id="A0A0G4ESK2"/>
<dbReference type="Pfam" id="PF01494">
    <property type="entry name" value="FAD_binding_3"/>
    <property type="match status" value="2"/>
</dbReference>
<dbReference type="STRING" id="1169540.A0A0G4ESK2"/>
<evidence type="ECO:0000256" key="1">
    <source>
        <dbReference type="ARBA" id="ARBA00001974"/>
    </source>
</evidence>